<dbReference type="CDD" id="cd01335">
    <property type="entry name" value="Radical_SAM"/>
    <property type="match status" value="1"/>
</dbReference>
<proteinExistence type="predicted"/>
<keyword evidence="1" id="KW-0949">S-adenosyl-L-methionine</keyword>
<dbReference type="InterPro" id="IPR058240">
    <property type="entry name" value="rSAM_sf"/>
</dbReference>
<dbReference type="SFLD" id="SFLDG01067">
    <property type="entry name" value="SPASM/twitch_domain_containing"/>
    <property type="match status" value="1"/>
</dbReference>
<dbReference type="SMART" id="SM00729">
    <property type="entry name" value="Elp3"/>
    <property type="match status" value="1"/>
</dbReference>
<dbReference type="PROSITE" id="PS51918">
    <property type="entry name" value="RADICAL_SAM"/>
    <property type="match status" value="1"/>
</dbReference>
<sequence length="467" mass="53621">MEWEKETEELFGKIVEKMPEGFRPSVKPMVIEAAEKRCLDRNGAYINDADVIIGIFDIIPEAFKPIMVEDLTSLGIDVERHLELKEIKDRLKVSWQKLERGFHPGNIHFAMYVTDKCNQKCLHCAADDQVLRPELSTEQWCQIIENVETGLRKQGRHACFVWFGGEPTLRKDIGEIMKFCKEKDYIHALITNGVSFTEEFVKMCKEHNISHIFVSFDSTDPKKNDEIRGFPNSLDYAKKAIELCLKYGIFVCSSITVMKQNINEVEELKILSEKWGSQPYFRCVVKQNRAASFWGEIGLNKEEYKKMYDFKYKHAIKTIKKGKAGTLPAYEIYDMVPFMEQPENDKEMAAIEWGVGCLACRTMMGIGIDGTIFPAGYPTTLTLGNALVDNFEDVLNSPLYKDIRDRKKIKGKCASCHHLKYCGGGCRVTAEYITGDFFGSFPFCWHENDHEHDIDDVQKEQIELLEG</sequence>
<dbReference type="GO" id="GO:0051536">
    <property type="term" value="F:iron-sulfur cluster binding"/>
    <property type="evidence" value="ECO:0007669"/>
    <property type="project" value="UniProtKB-KW"/>
</dbReference>
<reference evidence="6" key="1">
    <citation type="journal article" date="2015" name="Nature">
        <title>Complex archaea that bridge the gap between prokaryotes and eukaryotes.</title>
        <authorList>
            <person name="Spang A."/>
            <person name="Saw J.H."/>
            <person name="Jorgensen S.L."/>
            <person name="Zaremba-Niedzwiedzka K."/>
            <person name="Martijn J."/>
            <person name="Lind A.E."/>
            <person name="van Eijk R."/>
            <person name="Schleper C."/>
            <person name="Guy L."/>
            <person name="Ettema T.J."/>
        </authorList>
    </citation>
    <scope>NUCLEOTIDE SEQUENCE</scope>
</reference>
<evidence type="ECO:0000259" key="5">
    <source>
        <dbReference type="PROSITE" id="PS51918"/>
    </source>
</evidence>
<protein>
    <recommendedName>
        <fullName evidence="5">Radical SAM core domain-containing protein</fullName>
    </recommendedName>
</protein>
<dbReference type="InterPro" id="IPR006638">
    <property type="entry name" value="Elp3/MiaA/NifB-like_rSAM"/>
</dbReference>
<evidence type="ECO:0000256" key="1">
    <source>
        <dbReference type="ARBA" id="ARBA00022691"/>
    </source>
</evidence>
<evidence type="ECO:0000256" key="2">
    <source>
        <dbReference type="ARBA" id="ARBA00022723"/>
    </source>
</evidence>
<keyword evidence="3" id="KW-0408">Iron</keyword>
<gene>
    <name evidence="6" type="ORF">LCGC14_0877080</name>
</gene>
<dbReference type="Gene3D" id="3.20.20.70">
    <property type="entry name" value="Aldolase class I"/>
    <property type="match status" value="1"/>
</dbReference>
<dbReference type="PANTHER" id="PTHR11228">
    <property type="entry name" value="RADICAL SAM DOMAIN PROTEIN"/>
    <property type="match status" value="1"/>
</dbReference>
<dbReference type="SFLD" id="SFLDS00029">
    <property type="entry name" value="Radical_SAM"/>
    <property type="match status" value="1"/>
</dbReference>
<dbReference type="NCBIfam" id="TIGR04085">
    <property type="entry name" value="rSAM_more_4Fe4S"/>
    <property type="match status" value="1"/>
</dbReference>
<evidence type="ECO:0000256" key="4">
    <source>
        <dbReference type="ARBA" id="ARBA00023014"/>
    </source>
</evidence>
<dbReference type="InterPro" id="IPR023885">
    <property type="entry name" value="4Fe4S-binding_SPASM_dom"/>
</dbReference>
<dbReference type="Pfam" id="PF04055">
    <property type="entry name" value="Radical_SAM"/>
    <property type="match status" value="1"/>
</dbReference>
<dbReference type="GO" id="GO:0046872">
    <property type="term" value="F:metal ion binding"/>
    <property type="evidence" value="ECO:0007669"/>
    <property type="project" value="UniProtKB-KW"/>
</dbReference>
<accession>A0A0F9PNL0</accession>
<dbReference type="InterPro" id="IPR013785">
    <property type="entry name" value="Aldolase_TIM"/>
</dbReference>
<dbReference type="InterPro" id="IPR007197">
    <property type="entry name" value="rSAM"/>
</dbReference>
<dbReference type="SUPFAM" id="SSF102114">
    <property type="entry name" value="Radical SAM enzymes"/>
    <property type="match status" value="1"/>
</dbReference>
<dbReference type="PANTHER" id="PTHR11228:SF7">
    <property type="entry name" value="PQQA PEPTIDE CYCLASE"/>
    <property type="match status" value="1"/>
</dbReference>
<comment type="caution">
    <text evidence="6">The sequence shown here is derived from an EMBL/GenBank/DDBJ whole genome shotgun (WGS) entry which is preliminary data.</text>
</comment>
<evidence type="ECO:0000313" key="6">
    <source>
        <dbReference type="EMBL" id="KKN26197.1"/>
    </source>
</evidence>
<feature type="domain" description="Radical SAM core" evidence="5">
    <location>
        <begin position="103"/>
        <end position="323"/>
    </location>
</feature>
<evidence type="ECO:0000256" key="3">
    <source>
        <dbReference type="ARBA" id="ARBA00023004"/>
    </source>
</evidence>
<organism evidence="6">
    <name type="scientific">marine sediment metagenome</name>
    <dbReference type="NCBI Taxonomy" id="412755"/>
    <lineage>
        <taxon>unclassified sequences</taxon>
        <taxon>metagenomes</taxon>
        <taxon>ecological metagenomes</taxon>
    </lineage>
</organism>
<dbReference type="EMBL" id="LAZR01002739">
    <property type="protein sequence ID" value="KKN26197.1"/>
    <property type="molecule type" value="Genomic_DNA"/>
</dbReference>
<dbReference type="InterPro" id="IPR050377">
    <property type="entry name" value="Radical_SAM_PqqE_MftC-like"/>
</dbReference>
<dbReference type="AlphaFoldDB" id="A0A0F9PNL0"/>
<dbReference type="Pfam" id="PF13186">
    <property type="entry name" value="SPASM"/>
    <property type="match status" value="1"/>
</dbReference>
<dbReference type="SFLD" id="SFLDG01386">
    <property type="entry name" value="main_SPASM_domain-containing"/>
    <property type="match status" value="1"/>
</dbReference>
<keyword evidence="4" id="KW-0411">Iron-sulfur</keyword>
<name>A0A0F9PNL0_9ZZZZ</name>
<keyword evidence="2" id="KW-0479">Metal-binding</keyword>
<dbReference type="GO" id="GO:0003824">
    <property type="term" value="F:catalytic activity"/>
    <property type="evidence" value="ECO:0007669"/>
    <property type="project" value="InterPro"/>
</dbReference>